<dbReference type="Proteomes" id="UP000566324">
    <property type="component" value="Unassembled WGS sequence"/>
</dbReference>
<dbReference type="CDD" id="cd03426">
    <property type="entry name" value="NUDIX_CoAse_Nudt7"/>
    <property type="match status" value="1"/>
</dbReference>
<comment type="cofactor">
    <cofactor evidence="1">
        <name>Mn(2+)</name>
        <dbReference type="ChEBI" id="CHEBI:29035"/>
    </cofactor>
</comment>
<sequence>MSADLDWLRTRLRAYERIPGHLPQFGDDIDNFDTDLLGALTPAAVLVPVIARREPTLLLTKRNAKMRRHAGQVAFPGGRLDPGEDAVRAALREAEEETALPPGDVEVIAPIDDYATGTGFRVTPVVGIIPPDLALTPHEAEVESLFEVPLAYVLDASRHERRTAEFKGRERTFYVIPWRDGDIWGATAGMVVNLARILTR</sequence>
<dbReference type="PROSITE" id="PS51462">
    <property type="entry name" value="NUDIX"/>
    <property type="match status" value="1"/>
</dbReference>
<evidence type="ECO:0000256" key="6">
    <source>
        <dbReference type="ARBA" id="ARBA00023211"/>
    </source>
</evidence>
<evidence type="ECO:0000256" key="5">
    <source>
        <dbReference type="ARBA" id="ARBA00022842"/>
    </source>
</evidence>
<comment type="caution">
    <text evidence="8">The sequence shown here is derived from an EMBL/GenBank/DDBJ whole genome shotgun (WGS) entry which is preliminary data.</text>
</comment>
<evidence type="ECO:0000256" key="2">
    <source>
        <dbReference type="ARBA" id="ARBA00001946"/>
    </source>
</evidence>
<dbReference type="InterPro" id="IPR000086">
    <property type="entry name" value="NUDIX_hydrolase_dom"/>
</dbReference>
<proteinExistence type="predicted"/>
<gene>
    <name evidence="8" type="ORF">GGQ98_000761</name>
</gene>
<evidence type="ECO:0000256" key="1">
    <source>
        <dbReference type="ARBA" id="ARBA00001936"/>
    </source>
</evidence>
<dbReference type="EMBL" id="JACHNZ010000006">
    <property type="protein sequence ID" value="MBB4631154.1"/>
    <property type="molecule type" value="Genomic_DNA"/>
</dbReference>
<reference evidence="8 9" key="1">
    <citation type="submission" date="2020-08" db="EMBL/GenBank/DDBJ databases">
        <title>Genomic Encyclopedia of Type Strains, Phase IV (KMG-IV): sequencing the most valuable type-strain genomes for metagenomic binning, comparative biology and taxonomic classification.</title>
        <authorList>
            <person name="Goeker M."/>
        </authorList>
    </citation>
    <scope>NUCLEOTIDE SEQUENCE [LARGE SCALE GENOMIC DNA]</scope>
    <source>
        <strain evidence="8 9">DSM 17328</strain>
    </source>
</reference>
<name>A0A7W7AZP0_9SPHN</name>
<feature type="domain" description="Nudix hydrolase" evidence="7">
    <location>
        <begin position="40"/>
        <end position="170"/>
    </location>
</feature>
<evidence type="ECO:0000256" key="3">
    <source>
        <dbReference type="ARBA" id="ARBA00022723"/>
    </source>
</evidence>
<keyword evidence="5" id="KW-0460">Magnesium</keyword>
<dbReference type="PANTHER" id="PTHR12992">
    <property type="entry name" value="NUDIX HYDROLASE"/>
    <property type="match status" value="1"/>
</dbReference>
<dbReference type="AlphaFoldDB" id="A0A7W7AZP0"/>
<evidence type="ECO:0000256" key="4">
    <source>
        <dbReference type="ARBA" id="ARBA00022801"/>
    </source>
</evidence>
<dbReference type="PANTHER" id="PTHR12992:SF11">
    <property type="entry name" value="MITOCHONDRIAL COENZYME A DIPHOSPHATASE NUDT8"/>
    <property type="match status" value="1"/>
</dbReference>
<protein>
    <submittedName>
        <fullName evidence="8">8-oxo-dGTP pyrophosphatase MutT (NUDIX family)</fullName>
    </submittedName>
</protein>
<dbReference type="GO" id="GO:0046872">
    <property type="term" value="F:metal ion binding"/>
    <property type="evidence" value="ECO:0007669"/>
    <property type="project" value="UniProtKB-KW"/>
</dbReference>
<evidence type="ECO:0000313" key="8">
    <source>
        <dbReference type="EMBL" id="MBB4631154.1"/>
    </source>
</evidence>
<comment type="cofactor">
    <cofactor evidence="2">
        <name>Mg(2+)</name>
        <dbReference type="ChEBI" id="CHEBI:18420"/>
    </cofactor>
</comment>
<evidence type="ECO:0000313" key="9">
    <source>
        <dbReference type="Proteomes" id="UP000566324"/>
    </source>
</evidence>
<dbReference type="InterPro" id="IPR015797">
    <property type="entry name" value="NUDIX_hydrolase-like_dom_sf"/>
</dbReference>
<keyword evidence="6" id="KW-0464">Manganese</keyword>
<dbReference type="Pfam" id="PF00293">
    <property type="entry name" value="NUDIX"/>
    <property type="match status" value="1"/>
</dbReference>
<dbReference type="NCBIfam" id="NF007980">
    <property type="entry name" value="PRK10707.1"/>
    <property type="match status" value="1"/>
</dbReference>
<evidence type="ECO:0000259" key="7">
    <source>
        <dbReference type="PROSITE" id="PS51462"/>
    </source>
</evidence>
<dbReference type="RefSeq" id="WP_184065317.1">
    <property type="nucleotide sequence ID" value="NZ_JACHNZ010000006.1"/>
</dbReference>
<accession>A0A7W7AZP0</accession>
<dbReference type="Gene3D" id="3.90.79.10">
    <property type="entry name" value="Nucleoside Triphosphate Pyrophosphohydrolase"/>
    <property type="match status" value="1"/>
</dbReference>
<keyword evidence="9" id="KW-1185">Reference proteome</keyword>
<dbReference type="GO" id="GO:0010945">
    <property type="term" value="F:coenzyme A diphosphatase activity"/>
    <property type="evidence" value="ECO:0007669"/>
    <property type="project" value="InterPro"/>
</dbReference>
<dbReference type="InterPro" id="IPR045121">
    <property type="entry name" value="CoAse"/>
</dbReference>
<organism evidence="8 9">
    <name type="scientific">Sphingosinicella soli</name>
    <dbReference type="NCBI Taxonomy" id="333708"/>
    <lineage>
        <taxon>Bacteria</taxon>
        <taxon>Pseudomonadati</taxon>
        <taxon>Pseudomonadota</taxon>
        <taxon>Alphaproteobacteria</taxon>
        <taxon>Sphingomonadales</taxon>
        <taxon>Sphingosinicellaceae</taxon>
        <taxon>Sphingosinicella</taxon>
    </lineage>
</organism>
<keyword evidence="3" id="KW-0479">Metal-binding</keyword>
<dbReference type="SUPFAM" id="SSF55811">
    <property type="entry name" value="Nudix"/>
    <property type="match status" value="1"/>
</dbReference>
<keyword evidence="4" id="KW-0378">Hydrolase</keyword>